<dbReference type="PANTHER" id="PTHR45833">
    <property type="entry name" value="METHIONINE SYNTHASE"/>
    <property type="match status" value="1"/>
</dbReference>
<dbReference type="PROSITE" id="PS51332">
    <property type="entry name" value="B12_BINDING"/>
    <property type="match status" value="1"/>
</dbReference>
<dbReference type="Pfam" id="PF02310">
    <property type="entry name" value="B12-binding"/>
    <property type="match status" value="1"/>
</dbReference>
<dbReference type="AlphaFoldDB" id="A0A497E344"/>
<dbReference type="Pfam" id="PF02607">
    <property type="entry name" value="B12-binding_2"/>
    <property type="match status" value="1"/>
</dbReference>
<dbReference type="EMBL" id="QMPZ01000220">
    <property type="protein sequence ID" value="RLE06842.1"/>
    <property type="molecule type" value="Genomic_DNA"/>
</dbReference>
<dbReference type="GO" id="GO:0046872">
    <property type="term" value="F:metal ion binding"/>
    <property type="evidence" value="ECO:0007669"/>
    <property type="project" value="UniProtKB-KW"/>
</dbReference>
<proteinExistence type="inferred from homology"/>
<comment type="similarity">
    <text evidence="1">Belongs to the methylamine corrinoid protein family.</text>
</comment>
<dbReference type="SMART" id="SM01018">
    <property type="entry name" value="B12-binding_2"/>
    <property type="match status" value="1"/>
</dbReference>
<dbReference type="GO" id="GO:0050667">
    <property type="term" value="P:homocysteine metabolic process"/>
    <property type="evidence" value="ECO:0007669"/>
    <property type="project" value="TreeGrafter"/>
</dbReference>
<dbReference type="PROSITE" id="PS51337">
    <property type="entry name" value="B12_BINDING_NTER"/>
    <property type="match status" value="1"/>
</dbReference>
<dbReference type="SUPFAM" id="SSF47644">
    <property type="entry name" value="Methionine synthase domain"/>
    <property type="match status" value="1"/>
</dbReference>
<evidence type="ECO:0000259" key="5">
    <source>
        <dbReference type="PROSITE" id="PS51337"/>
    </source>
</evidence>
<keyword evidence="2" id="KW-0479">Metal-binding</keyword>
<dbReference type="Gene3D" id="3.40.50.280">
    <property type="entry name" value="Cobalamin-binding domain"/>
    <property type="match status" value="1"/>
</dbReference>
<dbReference type="GO" id="GO:0005829">
    <property type="term" value="C:cytosol"/>
    <property type="evidence" value="ECO:0007669"/>
    <property type="project" value="TreeGrafter"/>
</dbReference>
<feature type="domain" description="B12-binding" evidence="4">
    <location>
        <begin position="91"/>
        <end position="214"/>
    </location>
</feature>
<dbReference type="GO" id="GO:0046653">
    <property type="term" value="P:tetrahydrofolate metabolic process"/>
    <property type="evidence" value="ECO:0007669"/>
    <property type="project" value="TreeGrafter"/>
</dbReference>
<feature type="domain" description="B12-binding N-terminal" evidence="5">
    <location>
        <begin position="1"/>
        <end position="89"/>
    </location>
</feature>
<dbReference type="FunFam" id="3.40.50.280:FF:000003">
    <property type="entry name" value="Dimethylamine methyltransferase corrinoid protein"/>
    <property type="match status" value="1"/>
</dbReference>
<dbReference type="GO" id="GO:0031419">
    <property type="term" value="F:cobalamin binding"/>
    <property type="evidence" value="ECO:0007669"/>
    <property type="project" value="InterPro"/>
</dbReference>
<dbReference type="GO" id="GO:0008705">
    <property type="term" value="F:methionine synthase activity"/>
    <property type="evidence" value="ECO:0007669"/>
    <property type="project" value="TreeGrafter"/>
</dbReference>
<evidence type="ECO:0000313" key="6">
    <source>
        <dbReference type="EMBL" id="RLE06842.1"/>
    </source>
</evidence>
<accession>A0A497E344</accession>
<evidence type="ECO:0000256" key="1">
    <source>
        <dbReference type="ARBA" id="ARBA00010854"/>
    </source>
</evidence>
<evidence type="ECO:0000259" key="4">
    <source>
        <dbReference type="PROSITE" id="PS51332"/>
    </source>
</evidence>
<name>A0A497E344_UNCAE</name>
<protein>
    <recommendedName>
        <fullName evidence="8">Cobalamin-binding protein</fullName>
    </recommendedName>
</protein>
<dbReference type="InterPro" id="IPR036724">
    <property type="entry name" value="Cobalamin-bd_sf"/>
</dbReference>
<gene>
    <name evidence="6" type="ORF">DRJ00_09090</name>
</gene>
<dbReference type="InterPro" id="IPR003759">
    <property type="entry name" value="Cbl-bd_cap"/>
</dbReference>
<dbReference type="InterPro" id="IPR036594">
    <property type="entry name" value="Meth_synthase_dom"/>
</dbReference>
<evidence type="ECO:0000313" key="7">
    <source>
        <dbReference type="Proteomes" id="UP000279422"/>
    </source>
</evidence>
<evidence type="ECO:0000256" key="2">
    <source>
        <dbReference type="ARBA" id="ARBA00022723"/>
    </source>
</evidence>
<dbReference type="Gene3D" id="1.10.1240.10">
    <property type="entry name" value="Methionine synthase domain"/>
    <property type="match status" value="1"/>
</dbReference>
<dbReference type="SUPFAM" id="SSF52242">
    <property type="entry name" value="Cobalamin (vitamin B12)-binding domain"/>
    <property type="match status" value="1"/>
</dbReference>
<dbReference type="InterPro" id="IPR006158">
    <property type="entry name" value="Cobalamin-bd"/>
</dbReference>
<dbReference type="InterPro" id="IPR050554">
    <property type="entry name" value="Met_Synthase/Corrinoid"/>
</dbReference>
<keyword evidence="3" id="KW-0170">Cobalt</keyword>
<dbReference type="PANTHER" id="PTHR45833:SF1">
    <property type="entry name" value="METHIONINE SYNTHASE"/>
    <property type="match status" value="1"/>
</dbReference>
<dbReference type="Proteomes" id="UP000279422">
    <property type="component" value="Unassembled WGS sequence"/>
</dbReference>
<reference evidence="6 7" key="1">
    <citation type="submission" date="2018-06" db="EMBL/GenBank/DDBJ databases">
        <title>Extensive metabolic versatility and redundancy in microbially diverse, dynamic hydrothermal sediments.</title>
        <authorList>
            <person name="Dombrowski N."/>
            <person name="Teske A."/>
            <person name="Baker B.J."/>
        </authorList>
    </citation>
    <scope>NUCLEOTIDE SEQUENCE [LARGE SCALE GENOMIC DNA]</scope>
    <source>
        <strain evidence="6">B47_G16</strain>
    </source>
</reference>
<organism evidence="6 7">
    <name type="scientific">Aerophobetes bacterium</name>
    <dbReference type="NCBI Taxonomy" id="2030807"/>
    <lineage>
        <taxon>Bacteria</taxon>
        <taxon>Candidatus Aerophobota</taxon>
    </lineage>
</organism>
<evidence type="ECO:0000256" key="3">
    <source>
        <dbReference type="ARBA" id="ARBA00023285"/>
    </source>
</evidence>
<sequence length="214" mass="23254">MDNEIIEGLRKAIKEYDNEKAENLAKRAVEEKLDPLRVLDAMTVAIREVGDAFGRGDLWLPDLVGAADAMQAAMPIIEEEIKRTGAKRESLGTVVAGTVFGDIHSIGKTMVCTLLTAEGFKVHDLGVNIKAEEFLQASRNYNADILAMSALMTMTAPEQKKVIEQLKKEGLRDKIKIMVGGGAITEEFAREIGADGYDPTAPGAVKLARKLIGR</sequence>
<evidence type="ECO:0008006" key="8">
    <source>
        <dbReference type="Google" id="ProtNLM"/>
    </source>
</evidence>
<comment type="caution">
    <text evidence="6">The sequence shown here is derived from an EMBL/GenBank/DDBJ whole genome shotgun (WGS) entry which is preliminary data.</text>
</comment>